<dbReference type="Pfam" id="PF12937">
    <property type="entry name" value="F-box-like"/>
    <property type="match status" value="1"/>
</dbReference>
<accession>A0A0C3CAI6</accession>
<proteinExistence type="predicted"/>
<dbReference type="SUPFAM" id="SSF81383">
    <property type="entry name" value="F-box domain"/>
    <property type="match status" value="1"/>
</dbReference>
<reference evidence="3 4" key="1">
    <citation type="submission" date="2014-04" db="EMBL/GenBank/DDBJ databases">
        <authorList>
            <consortium name="DOE Joint Genome Institute"/>
            <person name="Kuo A."/>
            <person name="Gay G."/>
            <person name="Dore J."/>
            <person name="Kohler A."/>
            <person name="Nagy L.G."/>
            <person name="Floudas D."/>
            <person name="Copeland A."/>
            <person name="Barry K.W."/>
            <person name="Cichocki N."/>
            <person name="Veneault-Fourrey C."/>
            <person name="LaButti K."/>
            <person name="Lindquist E.A."/>
            <person name="Lipzen A."/>
            <person name="Lundell T."/>
            <person name="Morin E."/>
            <person name="Murat C."/>
            <person name="Sun H."/>
            <person name="Tunlid A."/>
            <person name="Henrissat B."/>
            <person name="Grigoriev I.V."/>
            <person name="Hibbett D.S."/>
            <person name="Martin F."/>
            <person name="Nordberg H.P."/>
            <person name="Cantor M.N."/>
            <person name="Hua S.X."/>
        </authorList>
    </citation>
    <scope>NUCLEOTIDE SEQUENCE [LARGE SCALE GENOMIC DNA]</scope>
    <source>
        <strain evidence="4">h7</strain>
    </source>
</reference>
<reference evidence="4" key="2">
    <citation type="submission" date="2015-01" db="EMBL/GenBank/DDBJ databases">
        <title>Evolutionary Origins and Diversification of the Mycorrhizal Mutualists.</title>
        <authorList>
            <consortium name="DOE Joint Genome Institute"/>
            <consortium name="Mycorrhizal Genomics Consortium"/>
            <person name="Kohler A."/>
            <person name="Kuo A."/>
            <person name="Nagy L.G."/>
            <person name="Floudas D."/>
            <person name="Copeland A."/>
            <person name="Barry K.W."/>
            <person name="Cichocki N."/>
            <person name="Veneault-Fourrey C."/>
            <person name="LaButti K."/>
            <person name="Lindquist E.A."/>
            <person name="Lipzen A."/>
            <person name="Lundell T."/>
            <person name="Morin E."/>
            <person name="Murat C."/>
            <person name="Riley R."/>
            <person name="Ohm R."/>
            <person name="Sun H."/>
            <person name="Tunlid A."/>
            <person name="Henrissat B."/>
            <person name="Grigoriev I.V."/>
            <person name="Hibbett D.S."/>
            <person name="Martin F."/>
        </authorList>
    </citation>
    <scope>NUCLEOTIDE SEQUENCE [LARGE SCALE GENOMIC DNA]</scope>
    <source>
        <strain evidence="4">h7</strain>
    </source>
</reference>
<dbReference type="AlphaFoldDB" id="A0A0C3CAI6"/>
<dbReference type="InterPro" id="IPR036047">
    <property type="entry name" value="F-box-like_dom_sf"/>
</dbReference>
<evidence type="ECO:0000313" key="3">
    <source>
        <dbReference type="EMBL" id="KIM41224.1"/>
    </source>
</evidence>
<evidence type="ECO:0000256" key="1">
    <source>
        <dbReference type="SAM" id="MobiDB-lite"/>
    </source>
</evidence>
<evidence type="ECO:0000313" key="4">
    <source>
        <dbReference type="Proteomes" id="UP000053424"/>
    </source>
</evidence>
<gene>
    <name evidence="3" type="ORF">M413DRAFT_27617</name>
</gene>
<feature type="region of interest" description="Disordered" evidence="1">
    <location>
        <begin position="188"/>
        <end position="219"/>
    </location>
</feature>
<dbReference type="Proteomes" id="UP000053424">
    <property type="component" value="Unassembled WGS sequence"/>
</dbReference>
<sequence>MKTLACRTSLRSYSRIRTKFKLLDLPTELLLDIAERLDNPTLLSLSRTCHNLHSLALCTFFAINDIPDPRSGSLLAYNAPLETLPALRIALFIQKLEHVTYYFSTNVERMLREVHDLRALISRMPSIRTVSLDIPLYLGYVPQVLNPEVWEKEFLGLLNLALEKGCYALSVEGREKLVKFYSKQVTKPTKRRKNPKRKRLTGAVRHRSPMDSFDETQEDSPILPPRNIKITRVSIYSDMLLEPPFFDWTIAMLDSGASTITTLLIYSTIHRPQKTWKYFLDAIKLPRLSSLDLVSCASIPFATVHSFLTHHSHIKTFDLLGAEVPKGIWPPPPLTIPILPHLQSISAPPFYLVWILNSLLLDKEAPQNVTDIAITPNYGKEEAFDYGLFDNALECVAAFPRDIQLSLHLDTSRGDSDIYDWFEEHMTVMDDSDPSKSKVISQLDNVDRLTIYFSRSWRRTEMLADWVGMLFPNVKMIRFEGLLTEMAVSELNKTEFVGRVMMTCQKAAWLYMDEETSDLEQLRRDFEIEISAKKGKGSRKGGSA</sequence>
<feature type="compositionally biased region" description="Basic residues" evidence="1">
    <location>
        <begin position="188"/>
        <end position="207"/>
    </location>
</feature>
<feature type="domain" description="F-box" evidence="2">
    <location>
        <begin position="19"/>
        <end position="55"/>
    </location>
</feature>
<dbReference type="OrthoDB" id="2635672at2759"/>
<dbReference type="EMBL" id="KN831780">
    <property type="protein sequence ID" value="KIM41224.1"/>
    <property type="molecule type" value="Genomic_DNA"/>
</dbReference>
<dbReference type="InterPro" id="IPR001810">
    <property type="entry name" value="F-box_dom"/>
</dbReference>
<organism evidence="3 4">
    <name type="scientific">Hebeloma cylindrosporum</name>
    <dbReference type="NCBI Taxonomy" id="76867"/>
    <lineage>
        <taxon>Eukaryota</taxon>
        <taxon>Fungi</taxon>
        <taxon>Dikarya</taxon>
        <taxon>Basidiomycota</taxon>
        <taxon>Agaricomycotina</taxon>
        <taxon>Agaricomycetes</taxon>
        <taxon>Agaricomycetidae</taxon>
        <taxon>Agaricales</taxon>
        <taxon>Agaricineae</taxon>
        <taxon>Hymenogastraceae</taxon>
        <taxon>Hebeloma</taxon>
    </lineage>
</organism>
<dbReference type="Gene3D" id="1.20.1280.50">
    <property type="match status" value="1"/>
</dbReference>
<name>A0A0C3CAI6_HEBCY</name>
<dbReference type="HOGENOM" id="CLU_027357_0_0_1"/>
<evidence type="ECO:0000259" key="2">
    <source>
        <dbReference type="PROSITE" id="PS50181"/>
    </source>
</evidence>
<protein>
    <recommendedName>
        <fullName evidence="2">F-box domain-containing protein</fullName>
    </recommendedName>
</protein>
<keyword evidence="4" id="KW-1185">Reference proteome</keyword>
<dbReference type="PROSITE" id="PS50181">
    <property type="entry name" value="FBOX"/>
    <property type="match status" value="1"/>
</dbReference>